<dbReference type="OrthoDB" id="1101576at2759"/>
<gene>
    <name evidence="1" type="primary">X975_14745</name>
    <name evidence="1" type="ORF">TNCT_60091</name>
</gene>
<comment type="caution">
    <text evidence="1">The sequence shown here is derived from an EMBL/GenBank/DDBJ whole genome shotgun (WGS) entry which is preliminary data.</text>
</comment>
<evidence type="ECO:0000313" key="2">
    <source>
        <dbReference type="Proteomes" id="UP000887116"/>
    </source>
</evidence>
<sequence>MLKSTTFSLSSEIVKVPNTLSISPLCTDPMTPPHVPLLFADLPLEGKFIKNCQYVSKHCGSKGRNIAENISSQLFDKNGHVEWFSLALDESTDVSDTAQVLLYIRGVDKSYEVHEELLDMYSIHGTTTGRDIFKGVEMVINQKNLRWKNLKCITTDGGKNMSGKDKGVVALVSKTVENDGG</sequence>
<dbReference type="PANTHER" id="PTHR45913:SF5">
    <property type="entry name" value="GENERAL TRANSCRIPTION FACTOR II-I REPEAT DOMAIN-CONTAINING PROTEIN 2A-LIKE PROTEIN"/>
    <property type="match status" value="1"/>
</dbReference>
<accession>A0A8X6KWJ8</accession>
<dbReference type="AlphaFoldDB" id="A0A8X6KWJ8"/>
<keyword evidence="2" id="KW-1185">Reference proteome</keyword>
<dbReference type="Proteomes" id="UP000887116">
    <property type="component" value="Unassembled WGS sequence"/>
</dbReference>
<name>A0A8X6KWJ8_TRICU</name>
<evidence type="ECO:0000313" key="1">
    <source>
        <dbReference type="EMBL" id="GFQ86916.1"/>
    </source>
</evidence>
<organism evidence="1 2">
    <name type="scientific">Trichonephila clavata</name>
    <name type="common">Joro spider</name>
    <name type="synonym">Nephila clavata</name>
    <dbReference type="NCBI Taxonomy" id="2740835"/>
    <lineage>
        <taxon>Eukaryota</taxon>
        <taxon>Metazoa</taxon>
        <taxon>Ecdysozoa</taxon>
        <taxon>Arthropoda</taxon>
        <taxon>Chelicerata</taxon>
        <taxon>Arachnida</taxon>
        <taxon>Araneae</taxon>
        <taxon>Araneomorphae</taxon>
        <taxon>Entelegynae</taxon>
        <taxon>Araneoidea</taxon>
        <taxon>Nephilidae</taxon>
        <taxon>Trichonephila</taxon>
    </lineage>
</organism>
<reference evidence="1" key="1">
    <citation type="submission" date="2020-07" db="EMBL/GenBank/DDBJ databases">
        <title>Multicomponent nature underlies the extraordinary mechanical properties of spider dragline silk.</title>
        <authorList>
            <person name="Kono N."/>
            <person name="Nakamura H."/>
            <person name="Mori M."/>
            <person name="Yoshida Y."/>
            <person name="Ohtoshi R."/>
            <person name="Malay A.D."/>
            <person name="Moran D.A.P."/>
            <person name="Tomita M."/>
            <person name="Numata K."/>
            <person name="Arakawa K."/>
        </authorList>
    </citation>
    <scope>NUCLEOTIDE SEQUENCE</scope>
</reference>
<dbReference type="PANTHER" id="PTHR45913">
    <property type="entry name" value="EPM2A-INTERACTING PROTEIN 1"/>
    <property type="match status" value="1"/>
</dbReference>
<dbReference type="EMBL" id="BMAO01013186">
    <property type="protein sequence ID" value="GFQ86916.1"/>
    <property type="molecule type" value="Genomic_DNA"/>
</dbReference>
<proteinExistence type="predicted"/>
<protein>
    <submittedName>
        <fullName evidence="1">General transcription factor II-I repeat domain-containing protein 2</fullName>
    </submittedName>
</protein>